<dbReference type="InterPro" id="IPR049940">
    <property type="entry name" value="GluQ/Sye"/>
</dbReference>
<protein>
    <recommendedName>
        <fullName evidence="10">Glutamate--tRNA ligase</fullName>
        <ecNumber evidence="10">6.1.1.17</ecNumber>
    </recommendedName>
    <alternativeName>
        <fullName evidence="10">Glutamyl-tRNA synthetase</fullName>
        <shortName evidence="10">GluRS</shortName>
    </alternativeName>
</protein>
<feature type="binding site" evidence="10">
    <location>
        <position position="99"/>
    </location>
    <ligand>
        <name>Zn(2+)</name>
        <dbReference type="ChEBI" id="CHEBI:29105"/>
    </ligand>
</feature>
<dbReference type="InterPro" id="IPR004527">
    <property type="entry name" value="Glu-tRNA-ligase_bac/mito"/>
</dbReference>
<dbReference type="InterPro" id="IPR020752">
    <property type="entry name" value="Glu-tRNA-synth_I_codon-bd_sub1"/>
</dbReference>
<dbReference type="NCBIfam" id="TIGR00464">
    <property type="entry name" value="gltX_bact"/>
    <property type="match status" value="1"/>
</dbReference>
<dbReference type="InterPro" id="IPR014729">
    <property type="entry name" value="Rossmann-like_a/b/a_fold"/>
</dbReference>
<dbReference type="Gene3D" id="1.10.10.350">
    <property type="match status" value="1"/>
</dbReference>
<dbReference type="Pfam" id="PF19269">
    <property type="entry name" value="Anticodon_2"/>
    <property type="match status" value="1"/>
</dbReference>
<dbReference type="InterPro" id="IPR033910">
    <property type="entry name" value="GluRS_core"/>
</dbReference>
<dbReference type="InterPro" id="IPR000924">
    <property type="entry name" value="Glu/Gln-tRNA-synth"/>
</dbReference>
<evidence type="ECO:0000256" key="8">
    <source>
        <dbReference type="ARBA" id="ARBA00022917"/>
    </source>
</evidence>
<feature type="short sequence motif" description="'KMSKS' region" evidence="10">
    <location>
        <begin position="234"/>
        <end position="238"/>
    </location>
</feature>
<feature type="binding site" evidence="10">
    <location>
        <position position="124"/>
    </location>
    <ligand>
        <name>Zn(2+)</name>
        <dbReference type="ChEBI" id="CHEBI:29105"/>
    </ligand>
</feature>
<comment type="subcellular location">
    <subcellularLocation>
        <location evidence="1 10">Cytoplasm</location>
    </subcellularLocation>
</comment>
<feature type="domain" description="Glutamyl/glutaminyl-tRNA synthetase class Ib catalytic" evidence="11">
    <location>
        <begin position="1"/>
        <end position="302"/>
    </location>
</feature>
<dbReference type="EC" id="6.1.1.17" evidence="10"/>
<feature type="binding site" evidence="10">
    <location>
        <position position="237"/>
    </location>
    <ligand>
        <name>ATP</name>
        <dbReference type="ChEBI" id="CHEBI:30616"/>
    </ligand>
</feature>
<dbReference type="GO" id="GO:0008270">
    <property type="term" value="F:zinc ion binding"/>
    <property type="evidence" value="ECO:0007669"/>
    <property type="project" value="UniProtKB-UniRule"/>
</dbReference>
<dbReference type="OrthoDB" id="9807503at2"/>
<dbReference type="Pfam" id="PF00749">
    <property type="entry name" value="tRNA-synt_1c"/>
    <property type="match status" value="1"/>
</dbReference>
<dbReference type="GO" id="GO:0004818">
    <property type="term" value="F:glutamate-tRNA ligase activity"/>
    <property type="evidence" value="ECO:0007669"/>
    <property type="project" value="UniProtKB-UniRule"/>
</dbReference>
<dbReference type="PRINTS" id="PR00987">
    <property type="entry name" value="TRNASYNTHGLU"/>
</dbReference>
<dbReference type="RefSeq" id="WP_059175935.1">
    <property type="nucleotide sequence ID" value="NZ_BCNO01000001.1"/>
</dbReference>
<comment type="catalytic activity">
    <reaction evidence="10">
        <text>tRNA(Glu) + L-glutamate + ATP = L-glutamyl-tRNA(Glu) + AMP + diphosphate</text>
        <dbReference type="Rhea" id="RHEA:23540"/>
        <dbReference type="Rhea" id="RHEA-COMP:9663"/>
        <dbReference type="Rhea" id="RHEA-COMP:9680"/>
        <dbReference type="ChEBI" id="CHEBI:29985"/>
        <dbReference type="ChEBI" id="CHEBI:30616"/>
        <dbReference type="ChEBI" id="CHEBI:33019"/>
        <dbReference type="ChEBI" id="CHEBI:78442"/>
        <dbReference type="ChEBI" id="CHEBI:78520"/>
        <dbReference type="ChEBI" id="CHEBI:456215"/>
        <dbReference type="EC" id="6.1.1.17"/>
    </reaction>
</comment>
<evidence type="ECO:0000256" key="4">
    <source>
        <dbReference type="ARBA" id="ARBA00022490"/>
    </source>
</evidence>
<comment type="subunit">
    <text evidence="3 10">Monomer.</text>
</comment>
<dbReference type="InterPro" id="IPR020751">
    <property type="entry name" value="aa-tRNA-synth_I_codon-bd_sub2"/>
</dbReference>
<evidence type="ECO:0000259" key="12">
    <source>
        <dbReference type="Pfam" id="PF19269"/>
    </source>
</evidence>
<evidence type="ECO:0000256" key="7">
    <source>
        <dbReference type="ARBA" id="ARBA00022840"/>
    </source>
</evidence>
<dbReference type="Proteomes" id="UP000054976">
    <property type="component" value="Unassembled WGS sequence"/>
</dbReference>
<evidence type="ECO:0000313" key="13">
    <source>
        <dbReference type="EMBL" id="GAQ94487.1"/>
    </source>
</evidence>
<keyword evidence="6 10" id="KW-0547">Nucleotide-binding</keyword>
<dbReference type="SUPFAM" id="SSF48163">
    <property type="entry name" value="An anticodon-binding domain of class I aminoacyl-tRNA synthetases"/>
    <property type="match status" value="1"/>
</dbReference>
<dbReference type="InterPro" id="IPR008925">
    <property type="entry name" value="aa_tRNA-synth_I_cd-bd_sf"/>
</dbReference>
<keyword evidence="7 10" id="KW-0067">ATP-binding</keyword>
<keyword evidence="10" id="KW-0479">Metal-binding</keyword>
<dbReference type="GO" id="GO:0000049">
    <property type="term" value="F:tRNA binding"/>
    <property type="evidence" value="ECO:0007669"/>
    <property type="project" value="InterPro"/>
</dbReference>
<comment type="caution">
    <text evidence="13">The sequence shown here is derived from an EMBL/GenBank/DDBJ whole genome shotgun (WGS) entry which is preliminary data.</text>
</comment>
<evidence type="ECO:0000259" key="11">
    <source>
        <dbReference type="Pfam" id="PF00749"/>
    </source>
</evidence>
<feature type="short sequence motif" description="'HIGH' region" evidence="10">
    <location>
        <begin position="8"/>
        <end position="18"/>
    </location>
</feature>
<proteinExistence type="inferred from homology"/>
<feature type="binding site" evidence="10">
    <location>
        <position position="97"/>
    </location>
    <ligand>
        <name>Zn(2+)</name>
        <dbReference type="ChEBI" id="CHEBI:29105"/>
    </ligand>
</feature>
<dbReference type="PANTHER" id="PTHR43311">
    <property type="entry name" value="GLUTAMATE--TRNA LIGASE"/>
    <property type="match status" value="1"/>
</dbReference>
<dbReference type="PANTHER" id="PTHR43311:SF2">
    <property type="entry name" value="GLUTAMATE--TRNA LIGASE, MITOCHONDRIAL-RELATED"/>
    <property type="match status" value="1"/>
</dbReference>
<reference evidence="14" key="1">
    <citation type="submission" date="2016-01" db="EMBL/GenBank/DDBJ databases">
        <title>Draft genome sequence of Thermodesulfovibrio aggregans strain TGE-P1.</title>
        <authorList>
            <person name="Sekiguchi Y."/>
            <person name="Ohashi A."/>
            <person name="Matsuura N."/>
            <person name="Tourlousse M.D."/>
        </authorList>
    </citation>
    <scope>NUCLEOTIDE SEQUENCE [LARGE SCALE GENOMIC DNA]</scope>
    <source>
        <strain evidence="14">TGE-P1</strain>
    </source>
</reference>
<dbReference type="FunFam" id="3.40.50.620:FF:000007">
    <property type="entry name" value="Glutamate--tRNA ligase"/>
    <property type="match status" value="1"/>
</dbReference>
<dbReference type="SUPFAM" id="SSF52374">
    <property type="entry name" value="Nucleotidylyl transferase"/>
    <property type="match status" value="1"/>
</dbReference>
<comment type="similarity">
    <text evidence="2 10">Belongs to the class-I aminoacyl-tRNA synthetase family. Glutamate--tRNA ligase type 1 subfamily.</text>
</comment>
<dbReference type="CDD" id="cd00808">
    <property type="entry name" value="GluRS_core"/>
    <property type="match status" value="1"/>
</dbReference>
<keyword evidence="5 10" id="KW-0436">Ligase</keyword>
<evidence type="ECO:0000256" key="5">
    <source>
        <dbReference type="ARBA" id="ARBA00022598"/>
    </source>
</evidence>
<dbReference type="PROSITE" id="PS00178">
    <property type="entry name" value="AA_TRNA_LIGASE_I"/>
    <property type="match status" value="1"/>
</dbReference>
<keyword evidence="4 10" id="KW-0963">Cytoplasm</keyword>
<evidence type="ECO:0000256" key="2">
    <source>
        <dbReference type="ARBA" id="ARBA00007894"/>
    </source>
</evidence>
<dbReference type="GO" id="GO:0005829">
    <property type="term" value="C:cytosol"/>
    <property type="evidence" value="ECO:0007669"/>
    <property type="project" value="TreeGrafter"/>
</dbReference>
<name>A0A0U9HN47_9BACT</name>
<dbReference type="Gene3D" id="1.10.8.70">
    <property type="entry name" value="Glutamate-tRNA synthetase, class I, anticodon-binding domain 1"/>
    <property type="match status" value="1"/>
</dbReference>
<comment type="function">
    <text evidence="10">Catalyzes the attachment of glutamate to tRNA(Glu) in a two-step reaction: glutamate is first activated by ATP to form Glu-AMP and then transferred to the acceptor end of tRNA(Glu).</text>
</comment>
<sequence>MVRVRFAPSPTGHLHIGGARTALFNWLFARHHNGKFILRIEDTDRSRSTEEYIESIIEALKWLGLNWDEGPFRQTDRMEIYKKYAYKLLEEGKAYRCYCSPEELEERRQKAMKEGKPPRYDRRCREIVEPLDKPFAIRFKMPLEGETVINDIVKGTVTFKNSELEDLVILRSDGTPTYNFCVVVDDYEMEITHVIRGEDHLNNTPKQIHIYRALGINPPEFAHIPMILGKDRSRLSKRHGATSVLAYRDEGYISDAVVNYLARLGWSHGDQEIFTREELIKYFDLEHVGKANAVFDSEKLLWLNSEYIKLTPEEKLFELVKPFLIKEGYLKENETIDLEWVCKAIKSLKERCRTLKELANAMRYYFLDYVDIDPKAKEKHITSDTIPILKEVTAKLAELEDFTQDNIEKIFMNIVNEKGLKLGQVAQPVRVAITGNTVSPGIYEVLEIVGKDKTLKRLRRILNDFE</sequence>
<dbReference type="GO" id="GO:0006424">
    <property type="term" value="P:glutamyl-tRNA aminoacylation"/>
    <property type="evidence" value="ECO:0007669"/>
    <property type="project" value="UniProtKB-UniRule"/>
</dbReference>
<dbReference type="STRING" id="86166.TAGGR_1669"/>
<dbReference type="InterPro" id="IPR001412">
    <property type="entry name" value="aa-tRNA-synth_I_CS"/>
</dbReference>
<dbReference type="Gene3D" id="3.40.50.620">
    <property type="entry name" value="HUPs"/>
    <property type="match status" value="1"/>
</dbReference>
<evidence type="ECO:0000256" key="10">
    <source>
        <dbReference type="HAMAP-Rule" id="MF_00022"/>
    </source>
</evidence>
<keyword evidence="14" id="KW-1185">Reference proteome</keyword>
<dbReference type="HAMAP" id="MF_00022">
    <property type="entry name" value="Glu_tRNA_synth_type1"/>
    <property type="match status" value="1"/>
</dbReference>
<keyword evidence="10" id="KW-0862">Zinc</keyword>
<evidence type="ECO:0000256" key="9">
    <source>
        <dbReference type="ARBA" id="ARBA00023146"/>
    </source>
</evidence>
<dbReference type="GO" id="GO:0005524">
    <property type="term" value="F:ATP binding"/>
    <property type="evidence" value="ECO:0007669"/>
    <property type="project" value="UniProtKB-UniRule"/>
</dbReference>
<evidence type="ECO:0000256" key="1">
    <source>
        <dbReference type="ARBA" id="ARBA00004496"/>
    </source>
</evidence>
<keyword evidence="8 10" id="KW-0648">Protein biosynthesis</keyword>
<evidence type="ECO:0000313" key="14">
    <source>
        <dbReference type="Proteomes" id="UP000054976"/>
    </source>
</evidence>
<feature type="binding site" evidence="10">
    <location>
        <position position="126"/>
    </location>
    <ligand>
        <name>Zn(2+)</name>
        <dbReference type="ChEBI" id="CHEBI:29105"/>
    </ligand>
</feature>
<comment type="cofactor">
    <cofactor evidence="10">
        <name>Zn(2+)</name>
        <dbReference type="ChEBI" id="CHEBI:29105"/>
    </cofactor>
    <text evidence="10">Binds 1 zinc ion per subunit.</text>
</comment>
<evidence type="ECO:0000256" key="6">
    <source>
        <dbReference type="ARBA" id="ARBA00022741"/>
    </source>
</evidence>
<dbReference type="InterPro" id="IPR045462">
    <property type="entry name" value="aa-tRNA-synth_I_cd-bd"/>
</dbReference>
<gene>
    <name evidence="10" type="primary">gltX</name>
    <name evidence="13" type="ORF">TAGGR_1669</name>
</gene>
<feature type="domain" description="Aminoacyl-tRNA synthetase class I anticodon-binding" evidence="12">
    <location>
        <begin position="315"/>
        <end position="461"/>
    </location>
</feature>
<dbReference type="AlphaFoldDB" id="A0A0U9HN47"/>
<dbReference type="FunFam" id="1.10.10.350:FF:000002">
    <property type="entry name" value="Glutamate--tRNA ligase"/>
    <property type="match status" value="1"/>
</dbReference>
<organism evidence="13 14">
    <name type="scientific">Thermodesulfovibrio aggregans</name>
    <dbReference type="NCBI Taxonomy" id="86166"/>
    <lineage>
        <taxon>Bacteria</taxon>
        <taxon>Pseudomonadati</taxon>
        <taxon>Nitrospirota</taxon>
        <taxon>Thermodesulfovibrionia</taxon>
        <taxon>Thermodesulfovibrionales</taxon>
        <taxon>Thermodesulfovibrionaceae</taxon>
        <taxon>Thermodesulfovibrio</taxon>
    </lineage>
</organism>
<dbReference type="InterPro" id="IPR020058">
    <property type="entry name" value="Glu/Gln-tRNA-synth_Ib_cat-dom"/>
</dbReference>
<evidence type="ECO:0000256" key="3">
    <source>
        <dbReference type="ARBA" id="ARBA00011245"/>
    </source>
</evidence>
<dbReference type="EMBL" id="BCNO01000001">
    <property type="protein sequence ID" value="GAQ94487.1"/>
    <property type="molecule type" value="Genomic_DNA"/>
</dbReference>
<accession>A0A0U9HN47</accession>
<keyword evidence="9 10" id="KW-0030">Aminoacyl-tRNA synthetase</keyword>